<keyword evidence="2" id="KW-1185">Reference proteome</keyword>
<name>A0ACC3Z7X9_COLTU</name>
<dbReference type="Proteomes" id="UP000805649">
    <property type="component" value="Unassembled WGS sequence"/>
</dbReference>
<evidence type="ECO:0000313" key="1">
    <source>
        <dbReference type="EMBL" id="KAL0940197.1"/>
    </source>
</evidence>
<accession>A0ACC3Z7X9</accession>
<comment type="caution">
    <text evidence="1">The sequence shown here is derived from an EMBL/GenBank/DDBJ whole genome shotgun (WGS) entry which is preliminary data.</text>
</comment>
<sequence>MSLILLAACQNIETYFVGGLFDAIGSVGFGITQQIFISDLTNLRNRGIWLSLPETISAIPTLYLGTIVAQAFLDHSTWRWGYGMWAIVTPIASLPLLVTLFIRKRKDKLQPEAAVRPRILQAVHASDPLWIKVYKVVWIELDLLGCLLLFAGLSLILIPVSLTGSQNSTAWGKGSFIAMVVVGAVLFVSFFIWDSLFAKRPFIPFRLIRHKTIIAACGLCILDFMHYSLFSVFFPSYLQVAGHFSAGHSTRIDNSLRVAFQITSMLGAGLMHYSKRAKPWVLVGVPLCVLGQGLQIYLVNMHGTGTANEASFIAAKSLVGIGRGLYQTAAQVCVQAVVDRDEVAIATGVFFASMNLGGAIGTSISGAIWRSNLLTKLVKYLPSDSKSKAKSIFSSIVVARKYAIGSAERVAIDTAYRETQQLLAIAATCVLAPMIAIMWFIKNVDLAQDESAASQDGCKGGVDNDDVKALSVEPNKTQTV</sequence>
<gene>
    <name evidence="1" type="ORF">CTRU02_202960</name>
</gene>
<proteinExistence type="predicted"/>
<reference evidence="1 2" key="1">
    <citation type="journal article" date="2020" name="Phytopathology">
        <title>Genome Sequence Resources of Colletotrichum truncatum, C. plurivorum, C. musicola, and C. sojae: Four Species Pathogenic to Soybean (Glycine max).</title>
        <authorList>
            <person name="Rogerio F."/>
            <person name="Boufleur T.R."/>
            <person name="Ciampi-Guillardi M."/>
            <person name="Sukno S.A."/>
            <person name="Thon M.R."/>
            <person name="Massola Junior N.S."/>
            <person name="Baroncelli R."/>
        </authorList>
    </citation>
    <scope>NUCLEOTIDE SEQUENCE [LARGE SCALE GENOMIC DNA]</scope>
    <source>
        <strain evidence="1 2">CMES1059</strain>
    </source>
</reference>
<evidence type="ECO:0000313" key="2">
    <source>
        <dbReference type="Proteomes" id="UP000805649"/>
    </source>
</evidence>
<protein>
    <submittedName>
        <fullName evidence="1">Siderophore iron transporter mirB 8</fullName>
    </submittedName>
</protein>
<organism evidence="1 2">
    <name type="scientific">Colletotrichum truncatum</name>
    <name type="common">Anthracnose fungus</name>
    <name type="synonym">Colletotrichum capsici</name>
    <dbReference type="NCBI Taxonomy" id="5467"/>
    <lineage>
        <taxon>Eukaryota</taxon>
        <taxon>Fungi</taxon>
        <taxon>Dikarya</taxon>
        <taxon>Ascomycota</taxon>
        <taxon>Pezizomycotina</taxon>
        <taxon>Sordariomycetes</taxon>
        <taxon>Hypocreomycetidae</taxon>
        <taxon>Glomerellales</taxon>
        <taxon>Glomerellaceae</taxon>
        <taxon>Colletotrichum</taxon>
        <taxon>Colletotrichum truncatum species complex</taxon>
    </lineage>
</organism>
<dbReference type="EMBL" id="VUJX02000002">
    <property type="protein sequence ID" value="KAL0940197.1"/>
    <property type="molecule type" value="Genomic_DNA"/>
</dbReference>